<organism evidence="1 2">
    <name type="scientific">Bacteroides fragilis str. 3988T(B)14</name>
    <dbReference type="NCBI Taxonomy" id="1339315"/>
    <lineage>
        <taxon>Bacteria</taxon>
        <taxon>Pseudomonadati</taxon>
        <taxon>Bacteroidota</taxon>
        <taxon>Bacteroidia</taxon>
        <taxon>Bacteroidales</taxon>
        <taxon>Bacteroidaceae</taxon>
        <taxon>Bacteroides</taxon>
    </lineage>
</organism>
<reference evidence="1 2" key="1">
    <citation type="submission" date="2014-02" db="EMBL/GenBank/DDBJ databases">
        <authorList>
            <person name="Sears C."/>
            <person name="Carroll K."/>
            <person name="Sack B.R."/>
            <person name="Qadri F."/>
            <person name="Myers L.L."/>
            <person name="Chung G.-T."/>
            <person name="Escheverria P."/>
            <person name="Fraser C.M."/>
            <person name="Sadzewicz L."/>
            <person name="Shefchek K.A."/>
            <person name="Tallon L."/>
            <person name="Das S.P."/>
            <person name="Daugherty S."/>
            <person name="Mongodin E.F."/>
        </authorList>
    </citation>
    <scope>NUCLEOTIDE SEQUENCE [LARGE SCALE GENOMIC DNA]</scope>
    <source>
        <strain evidence="2">3988T(B)14</strain>
    </source>
</reference>
<protein>
    <submittedName>
        <fullName evidence="1">Uncharacterized protein</fullName>
    </submittedName>
</protein>
<dbReference type="PATRIC" id="fig|1339315.3.peg.4383"/>
<name>A0A015SJW6_BACFG</name>
<sequence>MNNLLFYGSVLFSLTFAETTNSKICMKQQLSMEPHKMDSS</sequence>
<comment type="caution">
    <text evidence="1">The sequence shown here is derived from an EMBL/GenBank/DDBJ whole genome shotgun (WGS) entry which is preliminary data.</text>
</comment>
<dbReference type="Proteomes" id="UP000020529">
    <property type="component" value="Unassembled WGS sequence"/>
</dbReference>
<gene>
    <name evidence="1" type="ORF">M124_3746</name>
</gene>
<evidence type="ECO:0000313" key="2">
    <source>
        <dbReference type="Proteomes" id="UP000020529"/>
    </source>
</evidence>
<accession>A0A015SJW6</accession>
<dbReference type="AlphaFoldDB" id="A0A015SJW6"/>
<dbReference type="EMBL" id="JGCY01000403">
    <property type="protein sequence ID" value="EXY72524.1"/>
    <property type="molecule type" value="Genomic_DNA"/>
</dbReference>
<evidence type="ECO:0000313" key="1">
    <source>
        <dbReference type="EMBL" id="EXY72524.1"/>
    </source>
</evidence>
<proteinExistence type="predicted"/>